<dbReference type="PANTHER" id="PTHR31448">
    <property type="entry name" value="MYOSIN-BINDING PROTEIN 2"/>
    <property type="match status" value="1"/>
</dbReference>
<comment type="subcellular location">
    <subcellularLocation>
        <location evidence="1">Membrane</location>
        <topology evidence="1">Single-pass membrane protein</topology>
    </subcellularLocation>
</comment>
<keyword evidence="2" id="KW-0812">Transmembrane</keyword>
<dbReference type="Proteomes" id="UP000685013">
    <property type="component" value="Chromosome 19"/>
</dbReference>
<dbReference type="PROSITE" id="PS51775">
    <property type="entry name" value="GTD_BINDING"/>
    <property type="match status" value="1"/>
</dbReference>
<feature type="non-terminal residue" evidence="8">
    <location>
        <position position="1"/>
    </location>
</feature>
<evidence type="ECO:0000256" key="3">
    <source>
        <dbReference type="ARBA" id="ARBA00022989"/>
    </source>
</evidence>
<keyword evidence="9" id="KW-1185">Reference proteome</keyword>
<gene>
    <name evidence="8" type="primary">MYOB1</name>
    <name evidence="8" type="ORF">SDJN03_28220</name>
</gene>
<dbReference type="AlphaFoldDB" id="A0AAV6LX01"/>
<feature type="compositionally biased region" description="Polar residues" evidence="6">
    <location>
        <begin position="33"/>
        <end position="43"/>
    </location>
</feature>
<feature type="compositionally biased region" description="Acidic residues" evidence="6">
    <location>
        <begin position="100"/>
        <end position="109"/>
    </location>
</feature>
<dbReference type="PANTHER" id="PTHR31448:SF32">
    <property type="entry name" value="MYOSIN-BINDING PROTEIN 1"/>
    <property type="match status" value="1"/>
</dbReference>
<dbReference type="GO" id="GO:0080115">
    <property type="term" value="F:myosin XI tail binding"/>
    <property type="evidence" value="ECO:0007669"/>
    <property type="project" value="UniProtKB-ARBA"/>
</dbReference>
<proteinExistence type="predicted"/>
<evidence type="ECO:0000256" key="4">
    <source>
        <dbReference type="ARBA" id="ARBA00023136"/>
    </source>
</evidence>
<evidence type="ECO:0000259" key="7">
    <source>
        <dbReference type="PROSITE" id="PS51775"/>
    </source>
</evidence>
<reference evidence="8 9" key="1">
    <citation type="journal article" date="2021" name="Hortic Res">
        <title>The domestication of Cucurbita argyrosperma as revealed by the genome of its wild relative.</title>
        <authorList>
            <person name="Barrera-Redondo J."/>
            <person name="Sanchez-de la Vega G."/>
            <person name="Aguirre-Liguori J.A."/>
            <person name="Castellanos-Morales G."/>
            <person name="Gutierrez-Guerrero Y.T."/>
            <person name="Aguirre-Dugua X."/>
            <person name="Aguirre-Planter E."/>
            <person name="Tenaillon M.I."/>
            <person name="Lira-Saade R."/>
            <person name="Eguiarte L.E."/>
        </authorList>
    </citation>
    <scope>NUCLEOTIDE SEQUENCE [LARGE SCALE GENOMIC DNA]</scope>
    <source>
        <strain evidence="8">JBR-2021</strain>
    </source>
</reference>
<keyword evidence="3" id="KW-1133">Transmembrane helix</keyword>
<feature type="compositionally biased region" description="Polar residues" evidence="6">
    <location>
        <begin position="7"/>
        <end position="26"/>
    </location>
</feature>
<evidence type="ECO:0000256" key="1">
    <source>
        <dbReference type="ARBA" id="ARBA00004167"/>
    </source>
</evidence>
<keyword evidence="5" id="KW-0175">Coiled coil</keyword>
<feature type="coiled-coil region" evidence="5">
    <location>
        <begin position="514"/>
        <end position="551"/>
    </location>
</feature>
<organism evidence="8 9">
    <name type="scientific">Cucurbita argyrosperma subsp. sororia</name>
    <dbReference type="NCBI Taxonomy" id="37648"/>
    <lineage>
        <taxon>Eukaryota</taxon>
        <taxon>Viridiplantae</taxon>
        <taxon>Streptophyta</taxon>
        <taxon>Embryophyta</taxon>
        <taxon>Tracheophyta</taxon>
        <taxon>Spermatophyta</taxon>
        <taxon>Magnoliopsida</taxon>
        <taxon>eudicotyledons</taxon>
        <taxon>Gunneridae</taxon>
        <taxon>Pentapetalae</taxon>
        <taxon>rosids</taxon>
        <taxon>fabids</taxon>
        <taxon>Cucurbitales</taxon>
        <taxon>Cucurbitaceae</taxon>
        <taxon>Cucurbiteae</taxon>
        <taxon>Cucurbita</taxon>
    </lineage>
</organism>
<evidence type="ECO:0000256" key="2">
    <source>
        <dbReference type="ARBA" id="ARBA00022692"/>
    </source>
</evidence>
<dbReference type="InterPro" id="IPR039306">
    <property type="entry name" value="MYOB"/>
</dbReference>
<name>A0AAV6LX01_9ROSI</name>
<dbReference type="GO" id="GO:0016020">
    <property type="term" value="C:membrane"/>
    <property type="evidence" value="ECO:0007669"/>
    <property type="project" value="UniProtKB-SubCell"/>
</dbReference>
<evidence type="ECO:0000256" key="6">
    <source>
        <dbReference type="SAM" id="MobiDB-lite"/>
    </source>
</evidence>
<sequence length="776" mass="87946">MEKSELTDSLNQDSILSRSPRFITSQHDPKSAGNLTTSETTETNDMEIPSSNELEDHSTLRNTNNDTNHSSDSESSESDEENKVTSANKNDNSDRNSDSDSSESDEEHDIDFASRHPFEKEADIVSNDLKQSPLISTKEVVYESAMKNTNGDMDHNGVSKSFESDKEQEVIKINTTIEKCPKIDEVVYVSGNRNTVIDSVSESSFESDKERDSDFAIGKFLEKEVDIVNDDLKQSPLMNTVVEECSKTDITAYESAIKNINDDIDNGNESSESNKEHDIAIGQSLKKETDLVENDLKLSPLISTIMDPYESDIKNINDDIDVVSESTESDLVTNDLKQSLLISTTIEKCPIDEVVYEYAVMNTNNDMDHRSISRSPVSDKEHIFNFAEPDIELVNQSSSNSEGHNYSISYDDLQEEFASRFDVIPEFHRSVSMESVESVDGSNVSEIEGESIVDRLKRQVEYDKKCINALYNELEEERSASEIAVSQAMAMITRLQAEKATMNMDAFHYLRMMEEQAEYDVEAIEKANELLNEKDRDIQELEAELEYYRSIYTVDTIVEDEHENSDDSNEEHHEYDGNHSFKSRILKASKESYRSLNNSNLCLEFEDEKHYIQLCLKSLEDKISRIFTNGQQEGEESIEENGSSMHIEQSNCNGTATPEGELVDVDKNGHFGCEESFYEVKDPISCGNKLEEVDFLALEHKISELTGSYKNCVKSAFGSIVDLAPKFMQHDMICTTLSGRRYLKMGISRQFEPWFIPFCWAARNKLEHGHSREGSD</sequence>
<feature type="region of interest" description="Disordered" evidence="6">
    <location>
        <begin position="1"/>
        <end position="118"/>
    </location>
</feature>
<protein>
    <submittedName>
        <fullName evidence="8">Myosin-binding protein 1</fullName>
    </submittedName>
</protein>
<dbReference type="EMBL" id="JAGKQH010000019">
    <property type="protein sequence ID" value="KAG6571492.1"/>
    <property type="molecule type" value="Genomic_DNA"/>
</dbReference>
<dbReference type="InterPro" id="IPR007656">
    <property type="entry name" value="GTD-bd"/>
</dbReference>
<evidence type="ECO:0000256" key="5">
    <source>
        <dbReference type="SAM" id="Coils"/>
    </source>
</evidence>
<feature type="domain" description="GTD-binding" evidence="7">
    <location>
        <begin position="451"/>
        <end position="549"/>
    </location>
</feature>
<evidence type="ECO:0000313" key="8">
    <source>
        <dbReference type="EMBL" id="KAG6571492.1"/>
    </source>
</evidence>
<keyword evidence="4" id="KW-0472">Membrane</keyword>
<comment type="caution">
    <text evidence="8">The sequence shown here is derived from an EMBL/GenBank/DDBJ whole genome shotgun (WGS) entry which is preliminary data.</text>
</comment>
<evidence type="ECO:0000313" key="9">
    <source>
        <dbReference type="Proteomes" id="UP000685013"/>
    </source>
</evidence>
<dbReference type="Pfam" id="PF04576">
    <property type="entry name" value="Zein-binding"/>
    <property type="match status" value="1"/>
</dbReference>
<accession>A0AAV6LX01</accession>